<dbReference type="Proteomes" id="UP000228380">
    <property type="component" value="Chromosome 1"/>
</dbReference>
<keyword evidence="1" id="KW-0175">Coiled coil</keyword>
<sequence length="275" mass="29988">MPTSNASLFARLKRRSDETGEAMPKPRKKKQLESAEKRLAEAEAALAEAVARREATEVGRRSIVDELEEERAAHSLTRSALRASEARLAEARSEAAGYKYEGGVLRLKIEQLEAREKKALERAENAVELFKESEEFRDMLEEETVDGFLWGFENFRRQMHRYCPQLDLSEIRLRMGLSDGNEDEVPAIIVAEEELAEIEASMADQKTSGAPPEVAEEAHGATDEALTEIAEGAHGATDEASTEVAAEGSEPAPAEGPQVIAIDDLEGDAGAAAVP</sequence>
<organism evidence="3 4">
    <name type="scientific">Phoenix dactylifera</name>
    <name type="common">Date palm</name>
    <dbReference type="NCBI Taxonomy" id="42345"/>
    <lineage>
        <taxon>Eukaryota</taxon>
        <taxon>Viridiplantae</taxon>
        <taxon>Streptophyta</taxon>
        <taxon>Embryophyta</taxon>
        <taxon>Tracheophyta</taxon>
        <taxon>Spermatophyta</taxon>
        <taxon>Magnoliopsida</taxon>
        <taxon>Liliopsida</taxon>
        <taxon>Arecaceae</taxon>
        <taxon>Coryphoideae</taxon>
        <taxon>Phoeniceae</taxon>
        <taxon>Phoenix</taxon>
    </lineage>
</organism>
<dbReference type="GeneID" id="120104201"/>
<gene>
    <name evidence="4" type="primary">LOC120104201</name>
</gene>
<feature type="region of interest" description="Disordered" evidence="2">
    <location>
        <begin position="1"/>
        <end position="35"/>
    </location>
</feature>
<dbReference type="RefSeq" id="XP_038970801.1">
    <property type="nucleotide sequence ID" value="XM_039114873.1"/>
</dbReference>
<evidence type="ECO:0000256" key="1">
    <source>
        <dbReference type="SAM" id="Coils"/>
    </source>
</evidence>
<dbReference type="AlphaFoldDB" id="A0A8B8Z9R1"/>
<proteinExistence type="predicted"/>
<evidence type="ECO:0000313" key="4">
    <source>
        <dbReference type="RefSeq" id="XP_038970801.1"/>
    </source>
</evidence>
<reference evidence="3" key="1">
    <citation type="journal article" date="2019" name="Nat. Commun.">
        <title>Genome-wide association mapping of date palm fruit traits.</title>
        <authorList>
            <person name="Hazzouri K.M."/>
            <person name="Gros-Balthazard M."/>
            <person name="Flowers J.M."/>
            <person name="Copetti D."/>
            <person name="Lemansour A."/>
            <person name="Lebrun M."/>
            <person name="Masmoudi K."/>
            <person name="Ferrand S."/>
            <person name="Dhar M.I."/>
            <person name="Fresquez Z.A."/>
            <person name="Rosas U."/>
            <person name="Zhang J."/>
            <person name="Talag J."/>
            <person name="Lee S."/>
            <person name="Kudrna D."/>
            <person name="Powell R.F."/>
            <person name="Leitch I.J."/>
            <person name="Krueger R.R."/>
            <person name="Wing R.A."/>
            <person name="Amiri K.M.A."/>
            <person name="Purugganan M.D."/>
        </authorList>
    </citation>
    <scope>NUCLEOTIDE SEQUENCE [LARGE SCALE GENOMIC DNA]</scope>
    <source>
        <strain evidence="3">cv. Khalas</strain>
    </source>
</reference>
<evidence type="ECO:0000256" key="2">
    <source>
        <dbReference type="SAM" id="MobiDB-lite"/>
    </source>
</evidence>
<feature type="compositionally biased region" description="Low complexity" evidence="2">
    <location>
        <begin position="243"/>
        <end position="257"/>
    </location>
</feature>
<evidence type="ECO:0000313" key="3">
    <source>
        <dbReference type="Proteomes" id="UP000228380"/>
    </source>
</evidence>
<feature type="region of interest" description="Disordered" evidence="2">
    <location>
        <begin position="201"/>
        <end position="275"/>
    </location>
</feature>
<name>A0A8B8Z9R1_PHODC</name>
<keyword evidence="3" id="KW-1185">Reference proteome</keyword>
<dbReference type="KEGG" id="pda:120104201"/>
<reference evidence="4" key="2">
    <citation type="submission" date="2025-08" db="UniProtKB">
        <authorList>
            <consortium name="RefSeq"/>
        </authorList>
    </citation>
    <scope>IDENTIFICATION</scope>
    <source>
        <tissue evidence="4">Young leaves</tissue>
    </source>
</reference>
<protein>
    <submittedName>
        <fullName evidence="4">Uncharacterized protein LOC120104201</fullName>
    </submittedName>
</protein>
<accession>A0A8B8Z9R1</accession>
<feature type="coiled-coil region" evidence="1">
    <location>
        <begin position="81"/>
        <end position="129"/>
    </location>
</feature>